<keyword evidence="3" id="KW-0256">Endoplasmic reticulum</keyword>
<organism evidence="8 9">
    <name type="scientific">Arxiozyma heterogenica</name>
    <dbReference type="NCBI Taxonomy" id="278026"/>
    <lineage>
        <taxon>Eukaryota</taxon>
        <taxon>Fungi</taxon>
        <taxon>Dikarya</taxon>
        <taxon>Ascomycota</taxon>
        <taxon>Saccharomycotina</taxon>
        <taxon>Saccharomycetes</taxon>
        <taxon>Saccharomycetales</taxon>
        <taxon>Saccharomycetaceae</taxon>
        <taxon>Arxiozyma</taxon>
    </lineage>
</organism>
<dbReference type="InterPro" id="IPR036026">
    <property type="entry name" value="Seven-hairpin_glycosidases"/>
</dbReference>
<dbReference type="GO" id="GO:0044322">
    <property type="term" value="C:endoplasmic reticulum quality control compartment"/>
    <property type="evidence" value="ECO:0007669"/>
    <property type="project" value="GOC"/>
</dbReference>
<keyword evidence="7" id="KW-0378">Hydrolase</keyword>
<evidence type="ECO:0000256" key="6">
    <source>
        <dbReference type="PIRSR" id="PIRSR601382-2"/>
    </source>
</evidence>
<feature type="binding site" evidence="6">
    <location>
        <position position="507"/>
    </location>
    <ligand>
        <name>Ca(2+)</name>
        <dbReference type="ChEBI" id="CHEBI:29108"/>
    </ligand>
</feature>
<dbReference type="EC" id="3.2.1.-" evidence="7"/>
<proteinExistence type="inferred from homology"/>
<comment type="caution">
    <text evidence="8">The sequence shown here is derived from an EMBL/GenBank/DDBJ whole genome shotgun (WGS) entry which is preliminary data.</text>
</comment>
<keyword evidence="6" id="KW-0479">Metal-binding</keyword>
<comment type="subcellular location">
    <subcellularLocation>
        <location evidence="1">Endoplasmic reticulum</location>
    </subcellularLocation>
</comment>
<evidence type="ECO:0000313" key="9">
    <source>
        <dbReference type="Proteomes" id="UP001306508"/>
    </source>
</evidence>
<comment type="cofactor">
    <cofactor evidence="6">
        <name>Ca(2+)</name>
        <dbReference type="ChEBI" id="CHEBI:29108"/>
    </cofactor>
</comment>
<evidence type="ECO:0000313" key="8">
    <source>
        <dbReference type="EMBL" id="KAK5778296.1"/>
    </source>
</evidence>
<dbReference type="AlphaFoldDB" id="A0AAN7W069"/>
<feature type="active site" description="Proton donor" evidence="5">
    <location>
        <position position="138"/>
    </location>
</feature>
<dbReference type="Gene3D" id="1.50.10.10">
    <property type="match status" value="1"/>
</dbReference>
<dbReference type="InterPro" id="IPR012341">
    <property type="entry name" value="6hp_glycosidase-like_sf"/>
</dbReference>
<dbReference type="PRINTS" id="PR00747">
    <property type="entry name" value="GLYHDRLASE47"/>
</dbReference>
<dbReference type="PANTHER" id="PTHR45679">
    <property type="entry name" value="ER DEGRADATION-ENHANCING ALPHA-MANNOSIDASE-LIKE PROTEIN 2"/>
    <property type="match status" value="1"/>
</dbReference>
<feature type="active site" evidence="5">
    <location>
        <position position="421"/>
    </location>
</feature>
<reference evidence="9" key="1">
    <citation type="submission" date="2023-07" db="EMBL/GenBank/DDBJ databases">
        <title>A draft genome of Kazachstania heterogenica Y-27499.</title>
        <authorList>
            <person name="Donic C."/>
            <person name="Kralova J.S."/>
            <person name="Fidel L."/>
            <person name="Ben-Dor S."/>
            <person name="Jung S."/>
        </authorList>
    </citation>
    <scope>NUCLEOTIDE SEQUENCE [LARGE SCALE GENOMIC DNA]</scope>
    <source>
        <strain evidence="9">Y27499</strain>
    </source>
</reference>
<dbReference type="GO" id="GO:1904380">
    <property type="term" value="P:endoplasmic reticulum mannose trimming"/>
    <property type="evidence" value="ECO:0007669"/>
    <property type="project" value="InterPro"/>
</dbReference>
<evidence type="ECO:0000256" key="7">
    <source>
        <dbReference type="RuleBase" id="RU361193"/>
    </source>
</evidence>
<evidence type="ECO:0000256" key="2">
    <source>
        <dbReference type="ARBA" id="ARBA00007658"/>
    </source>
</evidence>
<keyword evidence="6" id="KW-0106">Calcium</keyword>
<keyword evidence="9" id="KW-1185">Reference proteome</keyword>
<dbReference type="GO" id="GO:0005975">
    <property type="term" value="P:carbohydrate metabolic process"/>
    <property type="evidence" value="ECO:0007669"/>
    <property type="project" value="InterPro"/>
</dbReference>
<dbReference type="Pfam" id="PF01532">
    <property type="entry name" value="Glyco_hydro_47"/>
    <property type="match status" value="1"/>
</dbReference>
<gene>
    <name evidence="8" type="ORF">RI543_003955</name>
</gene>
<evidence type="ECO:0000256" key="4">
    <source>
        <dbReference type="ARBA" id="ARBA00023180"/>
    </source>
</evidence>
<evidence type="ECO:0000256" key="3">
    <source>
        <dbReference type="ARBA" id="ARBA00022824"/>
    </source>
</evidence>
<dbReference type="GO" id="GO:0004571">
    <property type="term" value="F:mannosyl-oligosaccharide 1,2-alpha-mannosidase activity"/>
    <property type="evidence" value="ECO:0007669"/>
    <property type="project" value="InterPro"/>
</dbReference>
<dbReference type="InterPro" id="IPR044674">
    <property type="entry name" value="EDEM1/2/3"/>
</dbReference>
<dbReference type="GO" id="GO:0036503">
    <property type="term" value="P:ERAD pathway"/>
    <property type="evidence" value="ECO:0007669"/>
    <property type="project" value="UniProtKB-ARBA"/>
</dbReference>
<feature type="active site" description="Proton donor" evidence="5">
    <location>
        <position position="377"/>
    </location>
</feature>
<dbReference type="GO" id="GO:0016020">
    <property type="term" value="C:membrane"/>
    <property type="evidence" value="ECO:0007669"/>
    <property type="project" value="InterPro"/>
</dbReference>
<feature type="active site" evidence="5">
    <location>
        <position position="284"/>
    </location>
</feature>
<dbReference type="GO" id="GO:0005509">
    <property type="term" value="F:calcium ion binding"/>
    <property type="evidence" value="ECO:0007669"/>
    <property type="project" value="InterPro"/>
</dbReference>
<sequence length="812" mass="95278">MRDTYSRGLSFEQNISHHENPKLTDFSYSFTNSEILKKRNEVKDLITFALDSYLDYGWPFDEVKPISCIPNQRNWDDSTDINKNDVLGNFTITLFDSLTTLAVIGDVDRFKSMVQLINSIYRPHDYSFDSDVTIQIFETTIRIIGSLISAHLYASDPRKKVYLGSEYLNNPFLLTLARNMADKLLPAYLTETGLPYPRINLKNGIKGIPEEYLDENNIAGMASPMFEFTLLSYLTYDSKYELVTRYAYTKLWATRTNLDLLISSINPQDGLIRSMITGIGASIDSFYEYALKGSILFDDPELYQIWQQSYNALKLYSRNDWFYSNIMVDTGFLANGWIDSLSAFWPGLLVLDGDIEDSVRKHLLFNKLWNVFGAIPERWAFNPTPDQVIKHEKKIPYKSYEEYVYGWKSIIPLEWYPLRPEFVESTYFLYKATKDPFYLNIGYQILDDLQNKFKANCGFAGIQNIETGEKQDRMETFVISETLKYLYLLFDESNEIHSSRDNVIFSTEAHPVWLTKKMKQLYNKNKYFNDTLYINHLRHCHEYDRQVKNIDTGKFEFLYLRFKSEKYMKSDTFYIQGTCKNIEKYWQNTKRSLPYSFILSRTPDLFEVETRYKISFPNSWNYSKSIELNPSFYYQWSDPIYSKSRRTPTTESFEILLSFDNNYTPPIINKNHYNKIFNFSFTSGIKKFRLEKIVPGQIDTYNNVLDTDFITKTDHFNVPDEKFCGKRRSGDNGKKSLSMVYRASVVDGLRLEENDIIILNGTKIKSQIDQQRSSFSSFFQRRKSEIDQFQLGYNRDNQLILGCVPVVNVYLI</sequence>
<dbReference type="PANTHER" id="PTHR45679:SF5">
    <property type="entry name" value="ER DEGRADATION-ENHANCING ALPHA-MANNOSIDASE-LIKE PROTEIN 1"/>
    <property type="match status" value="1"/>
</dbReference>
<comment type="similarity">
    <text evidence="2 7">Belongs to the glycosyl hydrolase 47 family.</text>
</comment>
<evidence type="ECO:0000256" key="5">
    <source>
        <dbReference type="PIRSR" id="PIRSR601382-1"/>
    </source>
</evidence>
<dbReference type="EMBL" id="JAWIZZ010000053">
    <property type="protein sequence ID" value="KAK5778296.1"/>
    <property type="molecule type" value="Genomic_DNA"/>
</dbReference>
<keyword evidence="4" id="KW-0325">Glycoprotein</keyword>
<protein>
    <recommendedName>
        <fullName evidence="7">alpha-1,2-Mannosidase</fullName>
        <ecNumber evidence="7">3.2.1.-</ecNumber>
    </recommendedName>
</protein>
<keyword evidence="7" id="KW-0326">Glycosidase</keyword>
<evidence type="ECO:0000256" key="1">
    <source>
        <dbReference type="ARBA" id="ARBA00004240"/>
    </source>
</evidence>
<dbReference type="Proteomes" id="UP001306508">
    <property type="component" value="Unassembled WGS sequence"/>
</dbReference>
<name>A0AAN7W069_9SACH</name>
<dbReference type="SUPFAM" id="SSF48225">
    <property type="entry name" value="Seven-hairpin glycosidases"/>
    <property type="match status" value="1"/>
</dbReference>
<accession>A0AAN7W069</accession>
<dbReference type="InterPro" id="IPR001382">
    <property type="entry name" value="Glyco_hydro_47"/>
</dbReference>